<dbReference type="AlphaFoldDB" id="T0Y1C5"/>
<reference evidence="2" key="2">
    <citation type="journal article" date="2014" name="ISME J.">
        <title>Microbial stratification in low pH oxic and suboxic macroscopic growths along an acid mine drainage.</title>
        <authorList>
            <person name="Mendez-Garcia C."/>
            <person name="Mesa V."/>
            <person name="Sprenger R.R."/>
            <person name="Richter M."/>
            <person name="Diez M.S."/>
            <person name="Solano J."/>
            <person name="Bargiela R."/>
            <person name="Golyshina O.V."/>
            <person name="Manteca A."/>
            <person name="Ramos J.L."/>
            <person name="Gallego J.R."/>
            <person name="Llorente I."/>
            <person name="Martins Dos Santos V.A."/>
            <person name="Jensen O.N."/>
            <person name="Pelaez A.I."/>
            <person name="Sanchez J."/>
            <person name="Ferrer M."/>
        </authorList>
    </citation>
    <scope>NUCLEOTIDE SEQUENCE</scope>
</reference>
<evidence type="ECO:0000256" key="1">
    <source>
        <dbReference type="SAM" id="MobiDB-lite"/>
    </source>
</evidence>
<dbReference type="EMBL" id="AUZX01016378">
    <property type="protein sequence ID" value="EQD25827.1"/>
    <property type="molecule type" value="Genomic_DNA"/>
</dbReference>
<feature type="non-terminal residue" evidence="2">
    <location>
        <position position="1"/>
    </location>
</feature>
<reference evidence="2" key="1">
    <citation type="submission" date="2013-08" db="EMBL/GenBank/DDBJ databases">
        <authorList>
            <person name="Mendez C."/>
            <person name="Richter M."/>
            <person name="Ferrer M."/>
            <person name="Sanchez J."/>
        </authorList>
    </citation>
    <scope>NUCLEOTIDE SEQUENCE</scope>
</reference>
<feature type="region of interest" description="Disordered" evidence="1">
    <location>
        <begin position="1"/>
        <end position="22"/>
    </location>
</feature>
<name>T0Y1C5_9ZZZZ</name>
<organism evidence="2">
    <name type="scientific">mine drainage metagenome</name>
    <dbReference type="NCBI Taxonomy" id="410659"/>
    <lineage>
        <taxon>unclassified sequences</taxon>
        <taxon>metagenomes</taxon>
        <taxon>ecological metagenomes</taxon>
    </lineage>
</organism>
<feature type="region of interest" description="Disordered" evidence="1">
    <location>
        <begin position="110"/>
        <end position="131"/>
    </location>
</feature>
<feature type="compositionally biased region" description="Basic and acidic residues" evidence="1">
    <location>
        <begin position="118"/>
        <end position="131"/>
    </location>
</feature>
<protein>
    <submittedName>
        <fullName evidence="2">Uncharacterized protein</fullName>
    </submittedName>
</protein>
<gene>
    <name evidence="2" type="ORF">B1A_22140</name>
</gene>
<accession>T0Y1C5</accession>
<proteinExistence type="predicted"/>
<feature type="region of interest" description="Disordered" evidence="1">
    <location>
        <begin position="148"/>
        <end position="212"/>
    </location>
</feature>
<comment type="caution">
    <text evidence="2">The sequence shown here is derived from an EMBL/GenBank/DDBJ whole genome shotgun (WGS) entry which is preliminary data.</text>
</comment>
<sequence length="212" mass="24318">QQQKRAPALARHRAQYGVEGREVPHGMDVRRCRQRVVRREVRRLQEQTVKGRDVEHDEREHDQEHTDAEDVFDRVIRMKRDAVERLAVGPEVLVNLDTVGIVRADLVQRHQVQHHQQQQHDRHGGDVQREQPVEGEVGDAVIAADQLRQRRSDAGDGAEQVDDDLPPPERHVAPGQHVAHEGLGHQRQVHQHADHPQELPRPPIRAVEQPAE</sequence>
<feature type="compositionally biased region" description="Basic and acidic residues" evidence="1">
    <location>
        <begin position="167"/>
        <end position="184"/>
    </location>
</feature>
<evidence type="ECO:0000313" key="2">
    <source>
        <dbReference type="EMBL" id="EQD25827.1"/>
    </source>
</evidence>
<feature type="non-terminal residue" evidence="2">
    <location>
        <position position="212"/>
    </location>
</feature>